<evidence type="ECO:0008006" key="4">
    <source>
        <dbReference type="Google" id="ProtNLM"/>
    </source>
</evidence>
<feature type="signal peptide" evidence="1">
    <location>
        <begin position="1"/>
        <end position="22"/>
    </location>
</feature>
<dbReference type="OrthoDB" id="431378at2759"/>
<evidence type="ECO:0000313" key="2">
    <source>
        <dbReference type="EMBL" id="TXG67335.1"/>
    </source>
</evidence>
<reference evidence="3" key="1">
    <citation type="journal article" date="2019" name="Gigascience">
        <title>De novo genome assembly of the endangered Acer yangbiense, a plant species with extremely small populations endemic to Yunnan Province, China.</title>
        <authorList>
            <person name="Yang J."/>
            <person name="Wariss H.M."/>
            <person name="Tao L."/>
            <person name="Zhang R."/>
            <person name="Yun Q."/>
            <person name="Hollingsworth P."/>
            <person name="Dao Z."/>
            <person name="Luo G."/>
            <person name="Guo H."/>
            <person name="Ma Y."/>
            <person name="Sun W."/>
        </authorList>
    </citation>
    <scope>NUCLEOTIDE SEQUENCE [LARGE SCALE GENOMIC DNA]</scope>
    <source>
        <strain evidence="3">cv. Malutang</strain>
    </source>
</reference>
<sequence>MTFKFAPLKLILCCFLYQIGDKSEFVEENAIQHHIAKLEDVNEYSKGRPKYLAHTRSPSDDGDFRWKLSLIYPIFMDTGSREGMVLIINYSVLVWKFLPEFLVKASVTTGAKVYLSSVNGLDQVELNSQDKLLAIIVDDHQEDHLHLWYVETRVKSVIPRAEKLRIEREELARRQREGSAL</sequence>
<proteinExistence type="predicted"/>
<feature type="chain" id="PRO_5022918112" description="MATH domain-containing protein" evidence="1">
    <location>
        <begin position="23"/>
        <end position="181"/>
    </location>
</feature>
<evidence type="ECO:0000313" key="3">
    <source>
        <dbReference type="Proteomes" id="UP000323000"/>
    </source>
</evidence>
<gene>
    <name evidence="2" type="ORF">EZV62_008610</name>
</gene>
<name>A0A5C7IEB5_9ROSI</name>
<evidence type="ECO:0000256" key="1">
    <source>
        <dbReference type="SAM" id="SignalP"/>
    </source>
</evidence>
<organism evidence="2 3">
    <name type="scientific">Acer yangbiense</name>
    <dbReference type="NCBI Taxonomy" id="1000413"/>
    <lineage>
        <taxon>Eukaryota</taxon>
        <taxon>Viridiplantae</taxon>
        <taxon>Streptophyta</taxon>
        <taxon>Embryophyta</taxon>
        <taxon>Tracheophyta</taxon>
        <taxon>Spermatophyta</taxon>
        <taxon>Magnoliopsida</taxon>
        <taxon>eudicotyledons</taxon>
        <taxon>Gunneridae</taxon>
        <taxon>Pentapetalae</taxon>
        <taxon>rosids</taxon>
        <taxon>malvids</taxon>
        <taxon>Sapindales</taxon>
        <taxon>Sapindaceae</taxon>
        <taxon>Hippocastanoideae</taxon>
        <taxon>Acereae</taxon>
        <taxon>Acer</taxon>
    </lineage>
</organism>
<comment type="caution">
    <text evidence="2">The sequence shown here is derived from an EMBL/GenBank/DDBJ whole genome shotgun (WGS) entry which is preliminary data.</text>
</comment>
<accession>A0A5C7IEB5</accession>
<dbReference type="AlphaFoldDB" id="A0A5C7IEB5"/>
<dbReference type="Proteomes" id="UP000323000">
    <property type="component" value="Chromosome 3"/>
</dbReference>
<dbReference type="EMBL" id="VAHF01000003">
    <property type="protein sequence ID" value="TXG67335.1"/>
    <property type="molecule type" value="Genomic_DNA"/>
</dbReference>
<keyword evidence="3" id="KW-1185">Reference proteome</keyword>
<protein>
    <recommendedName>
        <fullName evidence="4">MATH domain-containing protein</fullName>
    </recommendedName>
</protein>
<keyword evidence="1" id="KW-0732">Signal</keyword>